<evidence type="ECO:0000313" key="2">
    <source>
        <dbReference type="EMBL" id="KAK9842249.1"/>
    </source>
</evidence>
<feature type="domain" description="DUF676" evidence="1">
    <location>
        <begin position="34"/>
        <end position="170"/>
    </location>
</feature>
<protein>
    <recommendedName>
        <fullName evidence="1">DUF676 domain-containing protein</fullName>
    </recommendedName>
</protein>
<evidence type="ECO:0000259" key="1">
    <source>
        <dbReference type="Pfam" id="PF05057"/>
    </source>
</evidence>
<reference evidence="2 3" key="1">
    <citation type="journal article" date="2024" name="Nat. Commun.">
        <title>Phylogenomics reveals the evolutionary origins of lichenization in chlorophyte algae.</title>
        <authorList>
            <person name="Puginier C."/>
            <person name="Libourel C."/>
            <person name="Otte J."/>
            <person name="Skaloud P."/>
            <person name="Haon M."/>
            <person name="Grisel S."/>
            <person name="Petersen M."/>
            <person name="Berrin J.G."/>
            <person name="Delaux P.M."/>
            <person name="Dal Grande F."/>
            <person name="Keller J."/>
        </authorList>
    </citation>
    <scope>NUCLEOTIDE SEQUENCE [LARGE SCALE GENOMIC DNA]</scope>
    <source>
        <strain evidence="2 3">SAG 245.80</strain>
    </source>
</reference>
<comment type="caution">
    <text evidence="2">The sequence shown here is derived from an EMBL/GenBank/DDBJ whole genome shotgun (WGS) entry which is preliminary data.</text>
</comment>
<name>A0AAW1S7H9_9CHLO</name>
<organism evidence="2 3">
    <name type="scientific">Elliptochloris bilobata</name>
    <dbReference type="NCBI Taxonomy" id="381761"/>
    <lineage>
        <taxon>Eukaryota</taxon>
        <taxon>Viridiplantae</taxon>
        <taxon>Chlorophyta</taxon>
        <taxon>core chlorophytes</taxon>
        <taxon>Trebouxiophyceae</taxon>
        <taxon>Trebouxiophyceae incertae sedis</taxon>
        <taxon>Elliptochloris clade</taxon>
        <taxon>Elliptochloris</taxon>
    </lineage>
</organism>
<dbReference type="EMBL" id="JALJOU010000008">
    <property type="protein sequence ID" value="KAK9842249.1"/>
    <property type="molecule type" value="Genomic_DNA"/>
</dbReference>
<dbReference type="SUPFAM" id="SSF53474">
    <property type="entry name" value="alpha/beta-Hydrolases"/>
    <property type="match status" value="1"/>
</dbReference>
<proteinExistence type="predicted"/>
<dbReference type="PANTHER" id="PTHR12482">
    <property type="entry name" value="LIPASE ROG1-RELATED-RELATED"/>
    <property type="match status" value="1"/>
</dbReference>
<keyword evidence="3" id="KW-1185">Reference proteome</keyword>
<dbReference type="InterPro" id="IPR044294">
    <property type="entry name" value="Lipase-like"/>
</dbReference>
<dbReference type="Proteomes" id="UP001445335">
    <property type="component" value="Unassembled WGS sequence"/>
</dbReference>
<gene>
    <name evidence="2" type="ORF">WJX81_002631</name>
</gene>
<accession>A0AAW1S7H9</accession>
<dbReference type="Pfam" id="PF05057">
    <property type="entry name" value="DUF676"/>
    <property type="match status" value="1"/>
</dbReference>
<sequence>MDKPALLGPLSRPPWAHGFGSSSSFRRADGQQGQQKKHLVLLVNGLFGDVDNWAVVKAKVEARADAADMLLVASTVNSRFKTFEGIDSCGKRLAEEVREYVSQTPGLERISVIGHSMGGLISRYVIGLLYDPNTELICGLRPAHFITLATPHLGCAEVEGPSQVPFMAWMGAVPLMGGSVRMTQDIPQEGYYFSALRSFVSRTCYANTHGDHLVGWANSSLRRLDQLPVLPPLAAFARGVVLEDPLTGPAHDGGSRISGGGAFEGAGGEVGAQTAAMLERLQALPWRRVDVSFRGTSMPFFAHNLIQVTRKWLNWEGEAVAEHLAAELAALEADPRVRSALQ</sequence>
<evidence type="ECO:0000313" key="3">
    <source>
        <dbReference type="Proteomes" id="UP001445335"/>
    </source>
</evidence>
<dbReference type="AlphaFoldDB" id="A0AAW1S7H9"/>
<dbReference type="InterPro" id="IPR007751">
    <property type="entry name" value="DUF676_lipase-like"/>
</dbReference>
<dbReference type="PANTHER" id="PTHR12482:SF11">
    <property type="entry name" value="LIPASE YOR059C ISOFORM X1"/>
    <property type="match status" value="1"/>
</dbReference>
<dbReference type="InterPro" id="IPR029058">
    <property type="entry name" value="AB_hydrolase_fold"/>
</dbReference>
<dbReference type="Gene3D" id="3.40.50.1820">
    <property type="entry name" value="alpha/beta hydrolase"/>
    <property type="match status" value="1"/>
</dbReference>